<keyword evidence="1" id="KW-0805">Transcription regulation</keyword>
<evidence type="ECO:0000256" key="3">
    <source>
        <dbReference type="ARBA" id="ARBA00023163"/>
    </source>
</evidence>
<organism evidence="6 7">
    <name type="scientific">Bacteriovorax antarcticus</name>
    <dbReference type="NCBI Taxonomy" id="3088717"/>
    <lineage>
        <taxon>Bacteria</taxon>
        <taxon>Pseudomonadati</taxon>
        <taxon>Bdellovibrionota</taxon>
        <taxon>Bacteriovoracia</taxon>
        <taxon>Bacteriovoracales</taxon>
        <taxon>Bacteriovoracaceae</taxon>
        <taxon>Bacteriovorax</taxon>
    </lineage>
</organism>
<gene>
    <name evidence="6" type="ORF">SHI21_07955</name>
</gene>
<evidence type="ECO:0000256" key="4">
    <source>
        <dbReference type="PROSITE-ProRule" id="PRU00335"/>
    </source>
</evidence>
<dbReference type="PROSITE" id="PS50977">
    <property type="entry name" value="HTH_TETR_2"/>
    <property type="match status" value="1"/>
</dbReference>
<dbReference type="InterPro" id="IPR009057">
    <property type="entry name" value="Homeodomain-like_sf"/>
</dbReference>
<dbReference type="SUPFAM" id="SSF46689">
    <property type="entry name" value="Homeodomain-like"/>
    <property type="match status" value="1"/>
</dbReference>
<evidence type="ECO:0000313" key="7">
    <source>
        <dbReference type="Proteomes" id="UP001302274"/>
    </source>
</evidence>
<keyword evidence="2 4" id="KW-0238">DNA-binding</keyword>
<name>A0ABU5VWW4_9BACT</name>
<dbReference type="SUPFAM" id="SSF48498">
    <property type="entry name" value="Tetracyclin repressor-like, C-terminal domain"/>
    <property type="match status" value="1"/>
</dbReference>
<evidence type="ECO:0000313" key="6">
    <source>
        <dbReference type="EMBL" id="MEA9356130.1"/>
    </source>
</evidence>
<feature type="DNA-binding region" description="H-T-H motif" evidence="4">
    <location>
        <begin position="30"/>
        <end position="49"/>
    </location>
</feature>
<dbReference type="Gene3D" id="1.10.357.10">
    <property type="entry name" value="Tetracycline Repressor, domain 2"/>
    <property type="match status" value="1"/>
</dbReference>
<dbReference type="Proteomes" id="UP001302274">
    <property type="component" value="Unassembled WGS sequence"/>
</dbReference>
<comment type="caution">
    <text evidence="6">The sequence shown here is derived from an EMBL/GenBank/DDBJ whole genome shotgun (WGS) entry which is preliminary data.</text>
</comment>
<feature type="domain" description="HTH tetR-type" evidence="5">
    <location>
        <begin position="7"/>
        <end position="67"/>
    </location>
</feature>
<dbReference type="InterPro" id="IPR001647">
    <property type="entry name" value="HTH_TetR"/>
</dbReference>
<dbReference type="InterPro" id="IPR011075">
    <property type="entry name" value="TetR_C"/>
</dbReference>
<dbReference type="PANTHER" id="PTHR47506:SF1">
    <property type="entry name" value="HTH-TYPE TRANSCRIPTIONAL REGULATOR YJDC"/>
    <property type="match status" value="1"/>
</dbReference>
<accession>A0ABU5VWW4</accession>
<sequence>MATKSNTDTKTKALDLGREYLQTLGFSGFSFQTIADTLGIKKASLHYYFASKEEMGLALLNGYEESHKAWALKVQELPSKTKLEKMVKGFKALSSKNHMICPVGSFTSDFHSTTPKMKKKIRQFHFLVRDWLMETIDQGKKEGTIRDSLDTEVAADLFLATLQGGVQLARIRGEQKSLEKMLDTMMDNLHGK</sequence>
<dbReference type="Pfam" id="PF00440">
    <property type="entry name" value="TetR_N"/>
    <property type="match status" value="1"/>
</dbReference>
<dbReference type="InterPro" id="IPR036271">
    <property type="entry name" value="Tet_transcr_reg_TetR-rel_C_sf"/>
</dbReference>
<evidence type="ECO:0000256" key="1">
    <source>
        <dbReference type="ARBA" id="ARBA00023015"/>
    </source>
</evidence>
<keyword evidence="7" id="KW-1185">Reference proteome</keyword>
<evidence type="ECO:0000256" key="2">
    <source>
        <dbReference type="ARBA" id="ARBA00023125"/>
    </source>
</evidence>
<keyword evidence="3" id="KW-0804">Transcription</keyword>
<dbReference type="RefSeq" id="WP_323575807.1">
    <property type="nucleotide sequence ID" value="NZ_JAYGJQ010000001.1"/>
</dbReference>
<protein>
    <submittedName>
        <fullName evidence="6">TetR/AcrR family transcriptional regulator</fullName>
    </submittedName>
</protein>
<dbReference type="EMBL" id="JAYGJQ010000001">
    <property type="protein sequence ID" value="MEA9356130.1"/>
    <property type="molecule type" value="Genomic_DNA"/>
</dbReference>
<reference evidence="6 7" key="1">
    <citation type="submission" date="2023-11" db="EMBL/GenBank/DDBJ databases">
        <title>A Novel Polar Bacteriovorax (B. antarcticus) Isolated from the Biocrust in Antarctica.</title>
        <authorList>
            <person name="Mun W."/>
            <person name="Choi S.Y."/>
            <person name="Mitchell R.J."/>
        </authorList>
    </citation>
    <scope>NUCLEOTIDE SEQUENCE [LARGE SCALE GENOMIC DNA]</scope>
    <source>
        <strain evidence="6 7">PP10</strain>
    </source>
</reference>
<dbReference type="Pfam" id="PF16925">
    <property type="entry name" value="TetR_C_13"/>
    <property type="match status" value="1"/>
</dbReference>
<evidence type="ECO:0000259" key="5">
    <source>
        <dbReference type="PROSITE" id="PS50977"/>
    </source>
</evidence>
<dbReference type="PANTHER" id="PTHR47506">
    <property type="entry name" value="TRANSCRIPTIONAL REGULATORY PROTEIN"/>
    <property type="match status" value="1"/>
</dbReference>
<proteinExistence type="predicted"/>